<reference evidence="2 3" key="1">
    <citation type="submission" date="2024-10" db="EMBL/GenBank/DDBJ databases">
        <title>Updated reference genomes for cyclostephanoid diatoms.</title>
        <authorList>
            <person name="Roberts W.R."/>
            <person name="Alverson A.J."/>
        </authorList>
    </citation>
    <scope>NUCLEOTIDE SEQUENCE [LARGE SCALE GENOMIC DNA]</scope>
    <source>
        <strain evidence="2 3">AJA276-08</strain>
    </source>
</reference>
<comment type="caution">
    <text evidence="2">The sequence shown here is derived from an EMBL/GenBank/DDBJ whole genome shotgun (WGS) entry which is preliminary data.</text>
</comment>
<gene>
    <name evidence="2" type="ORF">ACHAW5_003234</name>
</gene>
<keyword evidence="1" id="KW-0812">Transmembrane</keyword>
<keyword evidence="3" id="KW-1185">Reference proteome</keyword>
<feature type="transmembrane region" description="Helical" evidence="1">
    <location>
        <begin position="51"/>
        <end position="73"/>
    </location>
</feature>
<keyword evidence="1" id="KW-1133">Transmembrane helix</keyword>
<name>A0ABD3NZ04_9STRA</name>
<keyword evidence="1" id="KW-0472">Membrane</keyword>
<dbReference type="EMBL" id="JALLAZ020001099">
    <property type="protein sequence ID" value="KAL3780716.1"/>
    <property type="molecule type" value="Genomic_DNA"/>
</dbReference>
<evidence type="ECO:0000256" key="1">
    <source>
        <dbReference type="SAM" id="Phobius"/>
    </source>
</evidence>
<protein>
    <submittedName>
        <fullName evidence="2">Uncharacterized protein</fullName>
    </submittedName>
</protein>
<accession>A0ABD3NZ04</accession>
<dbReference type="AlphaFoldDB" id="A0ABD3NZ04"/>
<organism evidence="2 3">
    <name type="scientific">Stephanodiscus triporus</name>
    <dbReference type="NCBI Taxonomy" id="2934178"/>
    <lineage>
        <taxon>Eukaryota</taxon>
        <taxon>Sar</taxon>
        <taxon>Stramenopiles</taxon>
        <taxon>Ochrophyta</taxon>
        <taxon>Bacillariophyta</taxon>
        <taxon>Coscinodiscophyceae</taxon>
        <taxon>Thalassiosirophycidae</taxon>
        <taxon>Stephanodiscales</taxon>
        <taxon>Stephanodiscaceae</taxon>
        <taxon>Stephanodiscus</taxon>
    </lineage>
</organism>
<proteinExistence type="predicted"/>
<dbReference type="Proteomes" id="UP001530315">
    <property type="component" value="Unassembled WGS sequence"/>
</dbReference>
<evidence type="ECO:0000313" key="3">
    <source>
        <dbReference type="Proteomes" id="UP001530315"/>
    </source>
</evidence>
<sequence>MMGSTAMLYSLYEGFADTYELDRYTGPIQPPRLYSPCDDAPRYYMRAGPRVATLAGAIGAGAVGGTFALYSVLGIPYGSKGWLFF</sequence>
<evidence type="ECO:0000313" key="2">
    <source>
        <dbReference type="EMBL" id="KAL3780716.1"/>
    </source>
</evidence>